<keyword evidence="2 6" id="KW-0349">Heme</keyword>
<dbReference type="InterPro" id="IPR011041">
    <property type="entry name" value="Quinoprot_gluc/sorb_DH_b-prop"/>
</dbReference>
<evidence type="ECO:0000259" key="7">
    <source>
        <dbReference type="PROSITE" id="PS50093"/>
    </source>
</evidence>
<dbReference type="AlphaFoldDB" id="A0A9X1QBA6"/>
<dbReference type="GO" id="GO:0020037">
    <property type="term" value="F:heme binding"/>
    <property type="evidence" value="ECO:0007669"/>
    <property type="project" value="InterPro"/>
</dbReference>
<dbReference type="PRINTS" id="PR00606">
    <property type="entry name" value="CYTCHROMECID"/>
</dbReference>
<dbReference type="Gene3D" id="3.40.50.880">
    <property type="match status" value="1"/>
</dbReference>
<evidence type="ECO:0000256" key="2">
    <source>
        <dbReference type="ARBA" id="ARBA00022617"/>
    </source>
</evidence>
<evidence type="ECO:0000256" key="1">
    <source>
        <dbReference type="ARBA" id="ARBA00022448"/>
    </source>
</evidence>
<gene>
    <name evidence="9" type="ORF">L0661_03340</name>
</gene>
<dbReference type="SUPFAM" id="SSF46626">
    <property type="entry name" value="Cytochrome c"/>
    <property type="match status" value="1"/>
</dbReference>
<dbReference type="SUPFAM" id="SSF50952">
    <property type="entry name" value="Soluble quinoprotein glucose dehydrogenase"/>
    <property type="match status" value="1"/>
</dbReference>
<dbReference type="SMART" id="SM00089">
    <property type="entry name" value="PKD"/>
    <property type="match status" value="1"/>
</dbReference>
<dbReference type="SUPFAM" id="SSF49299">
    <property type="entry name" value="PKD domain"/>
    <property type="match status" value="1"/>
</dbReference>
<dbReference type="GO" id="GO:0009055">
    <property type="term" value="F:electron transfer activity"/>
    <property type="evidence" value="ECO:0007669"/>
    <property type="project" value="InterPro"/>
</dbReference>
<evidence type="ECO:0000259" key="8">
    <source>
        <dbReference type="PROSITE" id="PS51007"/>
    </source>
</evidence>
<dbReference type="InterPro" id="IPR029062">
    <property type="entry name" value="Class_I_gatase-like"/>
</dbReference>
<name>A0A9X1QBA6_9BACT</name>
<dbReference type="InterPro" id="IPR009056">
    <property type="entry name" value="Cyt_c-like_dom"/>
</dbReference>
<dbReference type="InterPro" id="IPR035986">
    <property type="entry name" value="PKD_dom_sf"/>
</dbReference>
<sequence length="1135" mass="125597">MSNFLNQILPKQLRKIGIVAMACFCVNATAQTVTPEKRVLVFSKTAGFRHASIPAGRTALIKLGKEKGFAVDTTENSTVFNEKNLQKYSAVVFLNTTGDILNDKQQDAFERYIQAGGGYLGIHASTDTEYEWPWYNKLAGARFLSHPGNPNVQEGEAYVVNDKHESMTDFPKKWKIKDEFYDFKNFNPKVNVLVKIDEKSYKDGKMGDDHPMSWYHEYDGGKAFYTNFGHEDATFVNPVFVKHLTGGLNYVMASKLDYSKSRPEENRFTKKVLATKLDEPTELVVLDDQRVLLSERKGKLKLYNPKTGKIKVVADVPVYIKQEYGLMGLNIDPNFKTNKLVYLYYSPPSTEKDTAQHLSRFKYDDVKDTLLLSTEEVLLTVPVKRNDCCHTGGSIAWDAKGNLYLSTGDDVNPFQSNGYGPIDGRPGREGWDGRHTSSNTNSLRGKVLRIKPRYGDRRANMPGGTNLYDIPEGNLFPPGDPKARPEIYVMGTRNPYRISVDQHTGYLYWGDVGPDASNDDPKRGPRGYDEVNQARKAGYFGYPLFIADNKPYVEFNFADSTSGKPFDPAKPINNSPHNTGLQELPPAQPAYIYYPYADSPDFGAIVGKGGRNAMAGPVYYAADFQDSKSKFPGYYSGKFFSYDWIRDYINVVTMNEQGDLQNIERFLPNTKFSHPIDMQFANDGSLYTLEYGPNWFAQNDEASLSHITYNAGNRVPVALATATNTVGAVPLKVNFSSKGSIDHDGDAVKYEWTFGKGLPKSTVANPSFTYAKPGEYMAILKVTDSAGNSNTSEVTVKAGNAIPKVDVAIKGNKTFYWNDKPVNYEVSVADKEDGSLADKKIPEDEVTLTINYLEGFDKTQLAQGHVANTGFETGKRLIELSDCKACHSIDKKSIGPAYIEVAKRYEKERNSVKTLADKVIRGGGGVWGEQAMAAHPQHKPEEAEEMVKYILSLAKEKVVDKKPLKSSYVTEAKKKDGSYIFTASYTDKGSAAMGPLTGSKTIALRPATLLANAADSTSNIFKFKNEKGGEMVIGTKNGSFITFDDIDLSGISNLSVAVTSVAERTAGGILEIHLDGVAGPKVGEGKVDKAEIINIAIKAPADNKLHKLFFVFKNQSAGPKPLFGIEWIKFDSATM</sequence>
<dbReference type="Gene3D" id="1.10.760.10">
    <property type="entry name" value="Cytochrome c-like domain"/>
    <property type="match status" value="1"/>
</dbReference>
<evidence type="ECO:0000256" key="5">
    <source>
        <dbReference type="ARBA" id="ARBA00023004"/>
    </source>
</evidence>
<dbReference type="Pfam" id="PF03422">
    <property type="entry name" value="CBM_6"/>
    <property type="match status" value="1"/>
</dbReference>
<dbReference type="RefSeq" id="WP_235176797.1">
    <property type="nucleotide sequence ID" value="NZ_JAKFFV010000002.1"/>
</dbReference>
<dbReference type="InterPro" id="IPR022409">
    <property type="entry name" value="PKD/Chitinase_dom"/>
</dbReference>
<dbReference type="InterPro" id="IPR013783">
    <property type="entry name" value="Ig-like_fold"/>
</dbReference>
<dbReference type="CDD" id="cd04084">
    <property type="entry name" value="CBM6_xylanase-like"/>
    <property type="match status" value="1"/>
</dbReference>
<dbReference type="InterPro" id="IPR011042">
    <property type="entry name" value="6-blade_b-propeller_TolB-like"/>
</dbReference>
<feature type="binding site" description="covalent" evidence="6">
    <location>
        <position position="932"/>
    </location>
    <ligand>
        <name>heme c</name>
        <dbReference type="ChEBI" id="CHEBI:61717"/>
    </ligand>
</feature>
<keyword evidence="4" id="KW-0249">Electron transport</keyword>
<evidence type="ECO:0000313" key="10">
    <source>
        <dbReference type="Proteomes" id="UP001139411"/>
    </source>
</evidence>
<feature type="binding site" description="covalent" evidence="6">
    <location>
        <position position="887"/>
    </location>
    <ligand>
        <name>heme c</name>
        <dbReference type="ChEBI" id="CHEBI:61717"/>
    </ligand>
</feature>
<dbReference type="SUPFAM" id="SSF52317">
    <property type="entry name" value="Class I glutamine amidotransferase-like"/>
    <property type="match status" value="1"/>
</dbReference>
<evidence type="ECO:0000313" key="9">
    <source>
        <dbReference type="EMBL" id="MCF2497322.1"/>
    </source>
</evidence>
<keyword evidence="1" id="KW-0813">Transport</keyword>
<comment type="caution">
    <text evidence="9">The sequence shown here is derived from an EMBL/GenBank/DDBJ whole genome shotgun (WGS) entry which is preliminary data.</text>
</comment>
<comment type="PTM">
    <text evidence="6">Binds 1 heme c group covalently per subunit.</text>
</comment>
<protein>
    <submittedName>
        <fullName evidence="9">ThuA domain-containing protein</fullName>
    </submittedName>
</protein>
<dbReference type="PANTHER" id="PTHR40469">
    <property type="entry name" value="SECRETED GLYCOSYL HYDROLASE"/>
    <property type="match status" value="1"/>
</dbReference>
<feature type="domain" description="PKD" evidence="7">
    <location>
        <begin position="716"/>
        <end position="796"/>
    </location>
</feature>
<dbReference type="InterPro" id="IPR036909">
    <property type="entry name" value="Cyt_c-like_dom_sf"/>
</dbReference>
<keyword evidence="5 6" id="KW-0408">Iron</keyword>
<keyword evidence="3 6" id="KW-0479">Metal-binding</keyword>
<organism evidence="9 10">
    <name type="scientific">Dyadobacter chenhuakuii</name>
    <dbReference type="NCBI Taxonomy" id="2909339"/>
    <lineage>
        <taxon>Bacteria</taxon>
        <taxon>Pseudomonadati</taxon>
        <taxon>Bacteroidota</taxon>
        <taxon>Cytophagia</taxon>
        <taxon>Cytophagales</taxon>
        <taxon>Spirosomataceae</taxon>
        <taxon>Dyadobacter</taxon>
    </lineage>
</organism>
<dbReference type="InterPro" id="IPR012938">
    <property type="entry name" value="Glc/Sorbosone_DH"/>
</dbReference>
<dbReference type="InterPro" id="IPR002324">
    <property type="entry name" value="Cyt_c_ID"/>
</dbReference>
<evidence type="ECO:0000256" key="6">
    <source>
        <dbReference type="PIRSR" id="PIRSR602324-1"/>
    </source>
</evidence>
<dbReference type="PROSITE" id="PS50093">
    <property type="entry name" value="PKD"/>
    <property type="match status" value="1"/>
</dbReference>
<dbReference type="Pfam" id="PF07995">
    <property type="entry name" value="GSDH"/>
    <property type="match status" value="1"/>
</dbReference>
<dbReference type="Pfam" id="PF18911">
    <property type="entry name" value="PKD_4"/>
    <property type="match status" value="1"/>
</dbReference>
<dbReference type="Gene3D" id="2.60.120.260">
    <property type="entry name" value="Galactose-binding domain-like"/>
    <property type="match status" value="1"/>
</dbReference>
<feature type="domain" description="Cytochrome c" evidence="8">
    <location>
        <begin position="869"/>
        <end position="954"/>
    </location>
</feature>
<dbReference type="Proteomes" id="UP001139411">
    <property type="component" value="Unassembled WGS sequence"/>
</dbReference>
<dbReference type="Pfam" id="PF00034">
    <property type="entry name" value="Cytochrom_C"/>
    <property type="match status" value="1"/>
</dbReference>
<reference evidence="9" key="1">
    <citation type="submission" date="2022-01" db="EMBL/GenBank/DDBJ databases">
        <title>Novel species in genus Dyadobacter.</title>
        <authorList>
            <person name="Ma C."/>
        </authorList>
    </citation>
    <scope>NUCLEOTIDE SEQUENCE</scope>
    <source>
        <strain evidence="9">CY357</strain>
    </source>
</reference>
<dbReference type="InterPro" id="IPR000601">
    <property type="entry name" value="PKD_dom"/>
</dbReference>
<proteinExistence type="predicted"/>
<dbReference type="CDD" id="cd00146">
    <property type="entry name" value="PKD"/>
    <property type="match status" value="1"/>
</dbReference>
<dbReference type="Pfam" id="PF06283">
    <property type="entry name" value="ThuA"/>
    <property type="match status" value="1"/>
</dbReference>
<evidence type="ECO:0000256" key="4">
    <source>
        <dbReference type="ARBA" id="ARBA00022982"/>
    </source>
</evidence>
<dbReference type="InterPro" id="IPR029010">
    <property type="entry name" value="ThuA-like"/>
</dbReference>
<dbReference type="GO" id="GO:0030246">
    <property type="term" value="F:carbohydrate binding"/>
    <property type="evidence" value="ECO:0007669"/>
    <property type="project" value="InterPro"/>
</dbReference>
<evidence type="ECO:0000256" key="3">
    <source>
        <dbReference type="ARBA" id="ARBA00022723"/>
    </source>
</evidence>
<dbReference type="GO" id="GO:0005506">
    <property type="term" value="F:iron ion binding"/>
    <property type="evidence" value="ECO:0007669"/>
    <property type="project" value="InterPro"/>
</dbReference>
<dbReference type="InterPro" id="IPR005084">
    <property type="entry name" value="CBM6"/>
</dbReference>
<dbReference type="PANTHER" id="PTHR40469:SF2">
    <property type="entry name" value="GALACTOSE-BINDING DOMAIN-LIKE SUPERFAMILY PROTEIN"/>
    <property type="match status" value="1"/>
</dbReference>
<dbReference type="EMBL" id="JAKFFV010000002">
    <property type="protein sequence ID" value="MCF2497322.1"/>
    <property type="molecule type" value="Genomic_DNA"/>
</dbReference>
<accession>A0A9X1QBA6</accession>
<dbReference type="Gene3D" id="2.120.10.30">
    <property type="entry name" value="TolB, C-terminal domain"/>
    <property type="match status" value="1"/>
</dbReference>
<dbReference type="PROSITE" id="PS51007">
    <property type="entry name" value="CYTC"/>
    <property type="match status" value="1"/>
</dbReference>
<dbReference type="Gene3D" id="2.60.40.10">
    <property type="entry name" value="Immunoglobulins"/>
    <property type="match status" value="1"/>
</dbReference>
<feature type="binding site" description="covalent" evidence="6">
    <location>
        <position position="883"/>
    </location>
    <ligand>
        <name>heme c</name>
        <dbReference type="ChEBI" id="CHEBI:61717"/>
    </ligand>
</feature>